<dbReference type="STRING" id="405671.SAMN05421827_10386"/>
<dbReference type="InterPro" id="IPR039426">
    <property type="entry name" value="TonB-dep_rcpt-like"/>
</dbReference>
<evidence type="ECO:0000256" key="2">
    <source>
        <dbReference type="ARBA" id="ARBA00022448"/>
    </source>
</evidence>
<comment type="similarity">
    <text evidence="8 9">Belongs to the TonB-dependent receptor family.</text>
</comment>
<keyword evidence="6 8" id="KW-0472">Membrane</keyword>
<feature type="chain" id="PRO_5011483736" evidence="10">
    <location>
        <begin position="21"/>
        <end position="1073"/>
    </location>
</feature>
<dbReference type="InterPro" id="IPR012910">
    <property type="entry name" value="Plug_dom"/>
</dbReference>
<feature type="domain" description="TonB-dependent receptor-like beta-barrel" evidence="11">
    <location>
        <begin position="462"/>
        <end position="864"/>
    </location>
</feature>
<sequence length="1073" mass="116194">MKKLLPSLFIWLFFALSAMAQERTITGTVTSSEDKLPIPGVSVKIQGATGGTSTNATGKFSIKVSQDAKIIVFSSIGFTTQSKPIGSSDVINAVLSSDANALEEVVVTALGQVRKKNTLSYAAQQVKGEELTQTRSSNAASALSGKVSGLQIIQGNAIGGSTNVVIRGNKSLTGNNQALFVVDGVPVDNSNNNSANQRTGRGGYDYGNAAADINPDDIESVNVLKGAAASALYGSRGANGVIMITTKSRKSKGMGITINSGLTVGTIDKSTFPEYQTEYGAGYSSGYESGDGFLLIDVQGNGVKEKVVPTSEDASYGAKFDPNLLVYQWDAFDPYSPNYKKKTPWVAAANNPSTFYETAISNNNNILFDAASDKGTIKLGYTRSDDRGTLPNSKIVKNILNFGSTYQITDRLTASALANYSKVEGLGRYGSGYSGLNVNQNFRQWYQTNVDMMAQKDAYFRNKQNVSWNWADPSTPAGLVPKYTDNYYWTRYQNYQNDTRSRIFGNASLNYKATDWLNILGRVSLDTYNEFQEERVAVGSQGAASYARTDRSVSETNFDLIANFDKNVTKNLNLKALFGGNIRKNLLNSVASATNGGLIVPGLYSISNSVGAVAAPVERYEPREVDGFFGGATLTYNEFLTLDGTFRRDKSSTLPGVGNAYNYYSVAGSWLFSKQLKDKVDWISSGKLRVNYATVGNDAPFGSIKNVYTSQNLFGSSILFAYPFTTNNPSLKPEKTESSEIGLEMAFLNNRIGFDASYYLTKSKNQIIPVAVSAATGFTNTYVNAGVIRNNGVEVSLYGSPIKTQDFSWNININWTKNNSKVLELYNDSKNLQLASFQAGISVNATLGQPYGTIQGKDYVYNANGEKVIGADGYYKITSSTTNVIGNINPKWIGGIYNSFKYKNVSLGFLIDIRSGGNVWSLDQFYATYTGILPNTVGLNDLGNPVRNPVTNDGNSGGIILEGVTEDGKVNTKRVVIDANSPTLPQSAFSYDASYVKLREATLTYSFPKAMISKWGPIKGIDLSVFGRNLWIIHKNLPYSDPEENLSSGNAQGIQSGAYPTTRTVGINAKLSF</sequence>
<evidence type="ECO:0000256" key="9">
    <source>
        <dbReference type="RuleBase" id="RU003357"/>
    </source>
</evidence>
<dbReference type="InterPro" id="IPR037066">
    <property type="entry name" value="Plug_dom_sf"/>
</dbReference>
<evidence type="ECO:0000256" key="4">
    <source>
        <dbReference type="ARBA" id="ARBA00022692"/>
    </source>
</evidence>
<keyword evidence="10" id="KW-0732">Signal</keyword>
<dbReference type="NCBIfam" id="TIGR04057">
    <property type="entry name" value="SusC_RagA_signa"/>
    <property type="match status" value="1"/>
</dbReference>
<evidence type="ECO:0000256" key="3">
    <source>
        <dbReference type="ARBA" id="ARBA00022452"/>
    </source>
</evidence>
<organism evidence="13 14">
    <name type="scientific">Pedobacter terrae</name>
    <dbReference type="NCBI Taxonomy" id="405671"/>
    <lineage>
        <taxon>Bacteria</taxon>
        <taxon>Pseudomonadati</taxon>
        <taxon>Bacteroidota</taxon>
        <taxon>Sphingobacteriia</taxon>
        <taxon>Sphingobacteriales</taxon>
        <taxon>Sphingobacteriaceae</taxon>
        <taxon>Pedobacter</taxon>
    </lineage>
</organism>
<dbReference type="Gene3D" id="2.60.40.1120">
    <property type="entry name" value="Carboxypeptidase-like, regulatory domain"/>
    <property type="match status" value="1"/>
</dbReference>
<accession>A0A1G7R5I3</accession>
<dbReference type="Gene3D" id="2.40.170.20">
    <property type="entry name" value="TonB-dependent receptor, beta-barrel domain"/>
    <property type="match status" value="1"/>
</dbReference>
<proteinExistence type="inferred from homology"/>
<dbReference type="GO" id="GO:0009279">
    <property type="term" value="C:cell outer membrane"/>
    <property type="evidence" value="ECO:0007669"/>
    <property type="project" value="UniProtKB-SubCell"/>
</dbReference>
<dbReference type="Pfam" id="PF13715">
    <property type="entry name" value="CarbopepD_reg_2"/>
    <property type="match status" value="1"/>
</dbReference>
<dbReference type="Proteomes" id="UP000199643">
    <property type="component" value="Unassembled WGS sequence"/>
</dbReference>
<dbReference type="InterPro" id="IPR008969">
    <property type="entry name" value="CarboxyPept-like_regulatory"/>
</dbReference>
<dbReference type="AlphaFoldDB" id="A0A1G7R5I3"/>
<evidence type="ECO:0000259" key="11">
    <source>
        <dbReference type="Pfam" id="PF00593"/>
    </source>
</evidence>
<dbReference type="SUPFAM" id="SSF49464">
    <property type="entry name" value="Carboxypeptidase regulatory domain-like"/>
    <property type="match status" value="1"/>
</dbReference>
<reference evidence="14" key="1">
    <citation type="submission" date="2016-10" db="EMBL/GenBank/DDBJ databases">
        <authorList>
            <person name="Varghese N."/>
            <person name="Submissions S."/>
        </authorList>
    </citation>
    <scope>NUCLEOTIDE SEQUENCE [LARGE SCALE GENOMIC DNA]</scope>
    <source>
        <strain evidence="14">DSM 17933</strain>
    </source>
</reference>
<feature type="domain" description="TonB-dependent receptor plug" evidence="12">
    <location>
        <begin position="116"/>
        <end position="241"/>
    </location>
</feature>
<dbReference type="OrthoDB" id="9768177at2"/>
<evidence type="ECO:0000256" key="8">
    <source>
        <dbReference type="PROSITE-ProRule" id="PRU01360"/>
    </source>
</evidence>
<dbReference type="EMBL" id="FNCH01000003">
    <property type="protein sequence ID" value="SDG06056.1"/>
    <property type="molecule type" value="Genomic_DNA"/>
</dbReference>
<dbReference type="InterPro" id="IPR023996">
    <property type="entry name" value="TonB-dep_OMP_SusC/RagA"/>
</dbReference>
<evidence type="ECO:0000256" key="1">
    <source>
        <dbReference type="ARBA" id="ARBA00004571"/>
    </source>
</evidence>
<dbReference type="SUPFAM" id="SSF56935">
    <property type="entry name" value="Porins"/>
    <property type="match status" value="1"/>
</dbReference>
<keyword evidence="4 8" id="KW-0812">Transmembrane</keyword>
<protein>
    <submittedName>
        <fullName evidence="13">TonB-linked outer membrane protein, SusC/RagA family</fullName>
    </submittedName>
</protein>
<dbReference type="Pfam" id="PF07715">
    <property type="entry name" value="Plug"/>
    <property type="match status" value="1"/>
</dbReference>
<feature type="signal peptide" evidence="10">
    <location>
        <begin position="1"/>
        <end position="20"/>
    </location>
</feature>
<name>A0A1G7R5I3_9SPHI</name>
<keyword evidence="7 8" id="KW-0998">Cell outer membrane</keyword>
<dbReference type="RefSeq" id="WP_090497538.1">
    <property type="nucleotide sequence ID" value="NZ_FNCH01000003.1"/>
</dbReference>
<evidence type="ECO:0000256" key="6">
    <source>
        <dbReference type="ARBA" id="ARBA00023136"/>
    </source>
</evidence>
<dbReference type="InterPro" id="IPR036942">
    <property type="entry name" value="Beta-barrel_TonB_sf"/>
</dbReference>
<keyword evidence="3 8" id="KW-1134">Transmembrane beta strand</keyword>
<dbReference type="InterPro" id="IPR000531">
    <property type="entry name" value="Beta-barrel_TonB"/>
</dbReference>
<dbReference type="InterPro" id="IPR023997">
    <property type="entry name" value="TonB-dep_OMP_SusC/RagA_CS"/>
</dbReference>
<dbReference type="PROSITE" id="PS52016">
    <property type="entry name" value="TONB_DEPENDENT_REC_3"/>
    <property type="match status" value="1"/>
</dbReference>
<keyword evidence="2 8" id="KW-0813">Transport</keyword>
<keyword evidence="14" id="KW-1185">Reference proteome</keyword>
<dbReference type="NCBIfam" id="TIGR04056">
    <property type="entry name" value="OMP_RagA_SusC"/>
    <property type="match status" value="1"/>
</dbReference>
<evidence type="ECO:0000256" key="5">
    <source>
        <dbReference type="ARBA" id="ARBA00023077"/>
    </source>
</evidence>
<evidence type="ECO:0000256" key="7">
    <source>
        <dbReference type="ARBA" id="ARBA00023237"/>
    </source>
</evidence>
<keyword evidence="5 9" id="KW-0798">TonB box</keyword>
<dbReference type="Pfam" id="PF00593">
    <property type="entry name" value="TonB_dep_Rec_b-barrel"/>
    <property type="match status" value="1"/>
</dbReference>
<evidence type="ECO:0000259" key="12">
    <source>
        <dbReference type="Pfam" id="PF07715"/>
    </source>
</evidence>
<comment type="subcellular location">
    <subcellularLocation>
        <location evidence="1 8">Cell outer membrane</location>
        <topology evidence="1 8">Multi-pass membrane protein</topology>
    </subcellularLocation>
</comment>
<evidence type="ECO:0000256" key="10">
    <source>
        <dbReference type="SAM" id="SignalP"/>
    </source>
</evidence>
<evidence type="ECO:0000313" key="14">
    <source>
        <dbReference type="Proteomes" id="UP000199643"/>
    </source>
</evidence>
<evidence type="ECO:0000313" key="13">
    <source>
        <dbReference type="EMBL" id="SDG06056.1"/>
    </source>
</evidence>
<gene>
    <name evidence="13" type="ORF">SAMN05421827_10386</name>
</gene>
<dbReference type="Gene3D" id="2.170.130.10">
    <property type="entry name" value="TonB-dependent receptor, plug domain"/>
    <property type="match status" value="1"/>
</dbReference>